<dbReference type="InterPro" id="IPR001936">
    <property type="entry name" value="RasGAP_dom"/>
</dbReference>
<evidence type="ECO:0000256" key="2">
    <source>
        <dbReference type="SAM" id="MobiDB-lite"/>
    </source>
</evidence>
<dbReference type="Proteomes" id="UP001313282">
    <property type="component" value="Unassembled WGS sequence"/>
</dbReference>
<sequence length="1278" mass="140798">MTMMVSLNSEGTNGMISGSTNSTGRAFTRRPSSSSNSPERKVGKTIRRSQSATMSMNSLAQFRDATIRQVPQDASDDEIRKDPHPRSALSTPPRTPNNDIYKPESRMNQFPISTRGATFAPTSHPQPLSNEKTIEYRTRARTMPHSPSSSTDETDVTAIANATPMNEISLNTSSQALRGRTNTPGTSPNDSVPSSPVPQSAPPLTGQSAQISTTIYASNGTPQRVPTPKATNNTKLVKQRSAKKEDSNGALHSIKTSDSISNLKSIQGGDASKVLNLMKELRGKMQGTLEYRIGDGMTWTKGFCIIQEETGRLTHVKDDKTNVTVIGDLRGCQIRTSGAKPEDYEGIIEVSTFSSRQDVKLRPPNAYQLDCWVAALLCWQPIPPAGPNNKKIKTQPVRLATDRKVDRRRNSDATVLKEAAIIKVGKMMLWDRSGQGSNTQSATTPKEKSSKSNKAAVGPTWRRISCILQENGEFKLYNETDVALLNVVTLSSLSRSSIQYLDPSVLGMEFCIGIYPHASTNARFQAGTPPVYLALDTKILFEVWFVLLRAYTVPELYGPAGTASLNPSATTSPQTPSPGQTFDLGASSLIDTFRVPRLFSMKIVEAKLPNLPHQPDEHRHQFSEKKDTEFFFELFIDGDIRARTPPRVKAPSCMWMETFEFNELPSQLNVIEVVLKQRTVKHKRDRGPTSSNGPLSTYQIITGEAIGVITINLNDLQLDTEKETWWPILPVSKAQEAPIGEVMLRMRKEELVVLMMEEYKPLLELISDFPNGLTILIGQIVNTDLRRLAHTLLKVFQVSGKSVDWLMALAEADVSGIYKEGGLKSLPNTNSSAEVDVQLNQANPDPSVKSDSTKRAQMEANILFRGNSLLTKAVEAHMGRYAKEYMEETIGGHVKRIAEEDLYCEVDPMKCKNQDEIKQNWKTLNSLVRSVWQSISGTGHKCPLEVKKVLYHIRLCVEEKFGGIISGPTYSSVSGFLFLRFFCPAIMNPKMFGLLKDHPGTRAQRTLTLVAKSLQGLANMTTFGVKEPWFEQMNEFLVEHNGEFKKYIDSVSASPPEVVTSFQVPPSYATPITIQARLQQGSKEGFPSLPFLIDQPRAISRLVQMWLKWHELQETKGGSLNHPKVAGNQDVLKFHEICLHLKERMSICFERAENAERPSSSSSGKWEAAAESVASSSGGSAAWECGSKEPTIGAGYTISSTPTPTTPGPKQRNTSPGGGANYTRAVSATNYKNGNAPQTSGFYEDDSDLGNIAQLGKTKIVDFVGGIKKKVQAAKEAH</sequence>
<dbReference type="Pfam" id="PF00616">
    <property type="entry name" value="RasGAP"/>
    <property type="match status" value="1"/>
</dbReference>
<protein>
    <recommendedName>
        <fullName evidence="3">Ras-GAP domain-containing protein</fullName>
    </recommendedName>
</protein>
<dbReference type="SUPFAM" id="SSF48350">
    <property type="entry name" value="GTPase activation domain, GAP"/>
    <property type="match status" value="1"/>
</dbReference>
<keyword evidence="1" id="KW-0343">GTPase activation</keyword>
<dbReference type="SUPFAM" id="SSF49562">
    <property type="entry name" value="C2 domain (Calcium/lipid-binding domain, CaLB)"/>
    <property type="match status" value="1"/>
</dbReference>
<dbReference type="InterPro" id="IPR039360">
    <property type="entry name" value="Ras_GTPase"/>
</dbReference>
<evidence type="ECO:0000313" key="5">
    <source>
        <dbReference type="Proteomes" id="UP001313282"/>
    </source>
</evidence>
<dbReference type="InterPro" id="IPR008936">
    <property type="entry name" value="Rho_GTPase_activation_prot"/>
</dbReference>
<name>A0AAN8MTH4_9PEZI</name>
<comment type="caution">
    <text evidence="4">The sequence shown here is derived from an EMBL/GenBank/DDBJ whole genome shotgun (WGS) entry which is preliminary data.</text>
</comment>
<dbReference type="PANTHER" id="PTHR10194:SF60">
    <property type="entry name" value="RAS GTPASE-ACTIVATING PROTEIN RASKOL"/>
    <property type="match status" value="1"/>
</dbReference>
<feature type="region of interest" description="Disordered" evidence="2">
    <location>
        <begin position="432"/>
        <end position="455"/>
    </location>
</feature>
<dbReference type="EMBL" id="JAVHNR010000001">
    <property type="protein sequence ID" value="KAK6355762.1"/>
    <property type="molecule type" value="Genomic_DNA"/>
</dbReference>
<feature type="compositionally biased region" description="Polar residues" evidence="2">
    <location>
        <begin position="48"/>
        <end position="60"/>
    </location>
</feature>
<dbReference type="GO" id="GO:0005096">
    <property type="term" value="F:GTPase activator activity"/>
    <property type="evidence" value="ECO:0007669"/>
    <property type="project" value="UniProtKB-KW"/>
</dbReference>
<feature type="compositionally biased region" description="Polar residues" evidence="2">
    <location>
        <begin position="1"/>
        <end position="25"/>
    </location>
</feature>
<dbReference type="InterPro" id="IPR023152">
    <property type="entry name" value="RasGAP_CS"/>
</dbReference>
<organism evidence="4 5">
    <name type="scientific">Orbilia javanica</name>
    <dbReference type="NCBI Taxonomy" id="47235"/>
    <lineage>
        <taxon>Eukaryota</taxon>
        <taxon>Fungi</taxon>
        <taxon>Dikarya</taxon>
        <taxon>Ascomycota</taxon>
        <taxon>Pezizomycotina</taxon>
        <taxon>Orbiliomycetes</taxon>
        <taxon>Orbiliales</taxon>
        <taxon>Orbiliaceae</taxon>
        <taxon>Orbilia</taxon>
    </lineage>
</organism>
<dbReference type="PROSITE" id="PS00509">
    <property type="entry name" value="RAS_GTPASE_ACTIV_1"/>
    <property type="match status" value="1"/>
</dbReference>
<keyword evidence="5" id="KW-1185">Reference proteome</keyword>
<feature type="compositionally biased region" description="Polar residues" evidence="2">
    <location>
        <begin position="88"/>
        <end position="98"/>
    </location>
</feature>
<dbReference type="AlphaFoldDB" id="A0AAN8MTH4"/>
<feature type="compositionally biased region" description="Polar residues" evidence="2">
    <location>
        <begin position="205"/>
        <end position="236"/>
    </location>
</feature>
<feature type="region of interest" description="Disordered" evidence="2">
    <location>
        <begin position="1"/>
        <end position="104"/>
    </location>
</feature>
<accession>A0AAN8MTH4</accession>
<dbReference type="Gene3D" id="1.10.506.10">
    <property type="entry name" value="GTPase Activation - p120gap, domain 1"/>
    <property type="match status" value="1"/>
</dbReference>
<gene>
    <name evidence="4" type="ORF">TWF718_000144</name>
</gene>
<dbReference type="CDD" id="cd05137">
    <property type="entry name" value="RasGAP_CLA2_BUD2"/>
    <property type="match status" value="1"/>
</dbReference>
<feature type="region of interest" description="Disordered" evidence="2">
    <location>
        <begin position="163"/>
        <end position="253"/>
    </location>
</feature>
<dbReference type="GO" id="GO:0007165">
    <property type="term" value="P:signal transduction"/>
    <property type="evidence" value="ECO:0007669"/>
    <property type="project" value="UniProtKB-ARBA"/>
</dbReference>
<dbReference type="PANTHER" id="PTHR10194">
    <property type="entry name" value="RAS GTPASE-ACTIVATING PROTEINS"/>
    <property type="match status" value="1"/>
</dbReference>
<evidence type="ECO:0000259" key="3">
    <source>
        <dbReference type="PROSITE" id="PS50018"/>
    </source>
</evidence>
<proteinExistence type="predicted"/>
<reference evidence="4 5" key="1">
    <citation type="submission" date="2019-10" db="EMBL/GenBank/DDBJ databases">
        <authorList>
            <person name="Palmer J.M."/>
        </authorList>
    </citation>
    <scope>NUCLEOTIDE SEQUENCE [LARGE SCALE GENOMIC DNA]</scope>
    <source>
        <strain evidence="4 5">TWF718</strain>
    </source>
</reference>
<feature type="compositionally biased region" description="Polar residues" evidence="2">
    <location>
        <begin position="163"/>
        <end position="186"/>
    </location>
</feature>
<feature type="region of interest" description="Disordered" evidence="2">
    <location>
        <begin position="1192"/>
        <end position="1224"/>
    </location>
</feature>
<evidence type="ECO:0000313" key="4">
    <source>
        <dbReference type="EMBL" id="KAK6355762.1"/>
    </source>
</evidence>
<feature type="compositionally biased region" description="Polar residues" evidence="2">
    <location>
        <begin position="434"/>
        <end position="444"/>
    </location>
</feature>
<evidence type="ECO:0000256" key="1">
    <source>
        <dbReference type="ARBA" id="ARBA00022468"/>
    </source>
</evidence>
<dbReference type="PROSITE" id="PS50018">
    <property type="entry name" value="RAS_GTPASE_ACTIV_2"/>
    <property type="match status" value="1"/>
</dbReference>
<dbReference type="SMART" id="SM00323">
    <property type="entry name" value="RasGAP"/>
    <property type="match status" value="1"/>
</dbReference>
<dbReference type="InterPro" id="IPR035892">
    <property type="entry name" value="C2_domain_sf"/>
</dbReference>
<feature type="domain" description="Ras-GAP" evidence="3">
    <location>
        <begin position="784"/>
        <end position="1019"/>
    </location>
</feature>